<feature type="compositionally biased region" description="Acidic residues" evidence="5">
    <location>
        <begin position="186"/>
        <end position="196"/>
    </location>
</feature>
<evidence type="ECO:0000256" key="2">
    <source>
        <dbReference type="PROSITE-ProRule" id="PRU00108"/>
    </source>
</evidence>
<keyword evidence="4" id="KW-0175">Coiled coil</keyword>
<dbReference type="CDD" id="cd00086">
    <property type="entry name" value="homeodomain"/>
    <property type="match status" value="1"/>
</dbReference>
<dbReference type="AlphaFoldDB" id="A0A915JGY3"/>
<feature type="DNA-binding region" description="Homeobox" evidence="2">
    <location>
        <begin position="252"/>
        <end position="311"/>
    </location>
</feature>
<dbReference type="InterPro" id="IPR009057">
    <property type="entry name" value="Homeodomain-like_sf"/>
</dbReference>
<comment type="subcellular location">
    <subcellularLocation>
        <location evidence="1 2 3">Nucleus</location>
    </subcellularLocation>
</comment>
<evidence type="ECO:0000256" key="4">
    <source>
        <dbReference type="SAM" id="Coils"/>
    </source>
</evidence>
<dbReference type="Gene3D" id="1.10.10.60">
    <property type="entry name" value="Homeodomain-like"/>
    <property type="match status" value="1"/>
</dbReference>
<feature type="compositionally biased region" description="Polar residues" evidence="5">
    <location>
        <begin position="163"/>
        <end position="173"/>
    </location>
</feature>
<feature type="compositionally biased region" description="Basic and acidic residues" evidence="5">
    <location>
        <begin position="174"/>
        <end position="185"/>
    </location>
</feature>
<evidence type="ECO:0000313" key="7">
    <source>
        <dbReference type="Proteomes" id="UP000887565"/>
    </source>
</evidence>
<sequence>MPSPCNEGQEERLSAFVYLCQNQRLVPIACMFSDDSRIRIGQTGREGDFMKSCQQTKFGGMEKKIVGCIDENGQSIQANAVFQKQGVPNKYSVWSEKMAQVVHLMANENHYQPPEEVSQENVDERLTYLELENECMKSKISNFEDIIEKLQKSISELTLSAETKTTAGNSSAEPTKRPVAKKETTQDENEIDSINSDDEKEKNVPKIEEQGFEQNKPACQEKNAKSKDSFGKNIQHQNQGVGTSGVHVTATGQATPTKFTDGMKDELERSFAQEQYPKFLETLRLANALEVDRSVITSWFDRRRSREKNGEKMIQI</sequence>
<feature type="compositionally biased region" description="Basic and acidic residues" evidence="5">
    <location>
        <begin position="197"/>
        <end position="209"/>
    </location>
</feature>
<feature type="domain" description="Homeobox" evidence="6">
    <location>
        <begin position="250"/>
        <end position="310"/>
    </location>
</feature>
<dbReference type="Pfam" id="PF00046">
    <property type="entry name" value="Homeodomain"/>
    <property type="match status" value="1"/>
</dbReference>
<dbReference type="GO" id="GO:0003677">
    <property type="term" value="F:DNA binding"/>
    <property type="evidence" value="ECO:0007669"/>
    <property type="project" value="UniProtKB-UniRule"/>
</dbReference>
<dbReference type="InterPro" id="IPR001356">
    <property type="entry name" value="HD"/>
</dbReference>
<dbReference type="WBParaSite" id="nRc.2.0.1.t25208-RA">
    <property type="protein sequence ID" value="nRc.2.0.1.t25208-RA"/>
    <property type="gene ID" value="nRc.2.0.1.g25208"/>
</dbReference>
<protein>
    <submittedName>
        <fullName evidence="8">Homeobox domain-containing protein</fullName>
    </submittedName>
</protein>
<dbReference type="InterPro" id="IPR055119">
    <property type="entry name" value="Mig18_Fn1"/>
</dbReference>
<evidence type="ECO:0000259" key="6">
    <source>
        <dbReference type="PROSITE" id="PS50071"/>
    </source>
</evidence>
<organism evidence="7 8">
    <name type="scientific">Romanomermis culicivorax</name>
    <name type="common">Nematode worm</name>
    <dbReference type="NCBI Taxonomy" id="13658"/>
    <lineage>
        <taxon>Eukaryota</taxon>
        <taxon>Metazoa</taxon>
        <taxon>Ecdysozoa</taxon>
        <taxon>Nematoda</taxon>
        <taxon>Enoplea</taxon>
        <taxon>Dorylaimia</taxon>
        <taxon>Mermithida</taxon>
        <taxon>Mermithoidea</taxon>
        <taxon>Mermithidae</taxon>
        <taxon>Romanomermis</taxon>
    </lineage>
</organism>
<dbReference type="PROSITE" id="PS50071">
    <property type="entry name" value="HOMEOBOX_2"/>
    <property type="match status" value="1"/>
</dbReference>
<dbReference type="SUPFAM" id="SSF46689">
    <property type="entry name" value="Homeodomain-like"/>
    <property type="match status" value="1"/>
</dbReference>
<name>A0A915JGY3_ROMCU</name>
<proteinExistence type="predicted"/>
<evidence type="ECO:0000256" key="3">
    <source>
        <dbReference type="RuleBase" id="RU000682"/>
    </source>
</evidence>
<feature type="region of interest" description="Disordered" evidence="5">
    <location>
        <begin position="163"/>
        <end position="227"/>
    </location>
</feature>
<dbReference type="GO" id="GO:0005634">
    <property type="term" value="C:nucleus"/>
    <property type="evidence" value="ECO:0007669"/>
    <property type="project" value="UniProtKB-SubCell"/>
</dbReference>
<keyword evidence="7" id="KW-1185">Reference proteome</keyword>
<evidence type="ECO:0000256" key="5">
    <source>
        <dbReference type="SAM" id="MobiDB-lite"/>
    </source>
</evidence>
<dbReference type="SMART" id="SM00389">
    <property type="entry name" value="HOX"/>
    <property type="match status" value="1"/>
</dbReference>
<feature type="coiled-coil region" evidence="4">
    <location>
        <begin position="133"/>
        <end position="160"/>
    </location>
</feature>
<dbReference type="Pfam" id="PF23003">
    <property type="entry name" value="Fn1_2"/>
    <property type="match status" value="1"/>
</dbReference>
<keyword evidence="2 3" id="KW-0539">Nucleus</keyword>
<keyword evidence="2 3" id="KW-0371">Homeobox</keyword>
<accession>A0A915JGY3</accession>
<reference evidence="8" key="1">
    <citation type="submission" date="2022-11" db="UniProtKB">
        <authorList>
            <consortium name="WormBaseParasite"/>
        </authorList>
    </citation>
    <scope>IDENTIFICATION</scope>
</reference>
<evidence type="ECO:0000256" key="1">
    <source>
        <dbReference type="ARBA" id="ARBA00004123"/>
    </source>
</evidence>
<evidence type="ECO:0000313" key="8">
    <source>
        <dbReference type="WBParaSite" id="nRc.2.0.1.t25208-RA"/>
    </source>
</evidence>
<keyword evidence="2 3" id="KW-0238">DNA-binding</keyword>
<dbReference type="Proteomes" id="UP000887565">
    <property type="component" value="Unplaced"/>
</dbReference>